<keyword evidence="1" id="KW-0472">Membrane</keyword>
<organism evidence="2">
    <name type="scientific">hydrothermal vent metagenome</name>
    <dbReference type="NCBI Taxonomy" id="652676"/>
    <lineage>
        <taxon>unclassified sequences</taxon>
        <taxon>metagenomes</taxon>
        <taxon>ecological metagenomes</taxon>
    </lineage>
</organism>
<keyword evidence="1" id="KW-1133">Transmembrane helix</keyword>
<protein>
    <submittedName>
        <fullName evidence="2">Membrane protein</fullName>
    </submittedName>
</protein>
<evidence type="ECO:0000256" key="1">
    <source>
        <dbReference type="SAM" id="Phobius"/>
    </source>
</evidence>
<evidence type="ECO:0000313" key="2">
    <source>
        <dbReference type="EMBL" id="SFV54517.1"/>
    </source>
</evidence>
<name>A0A1W1BLY5_9ZZZZ</name>
<proteinExistence type="predicted"/>
<sequence>MLKAKVRASSFKGVLAMLALCLLPLLLNASQLSTHLVRNDLVNLEASKLIDTMGQELQKKTGLHAYMIATHEHFPERFNLVEYSKRYEAKLKKPYVLFIFAPYATITSKSEERGRIGIIPSSEEVRKLYDYDKVRDAAIKVVAAKDSNSDEAKFNVGIVQAYSELADELAQAKGIKLDTTIPDEMGTVLFILRVLIYSGALIVLWIFILRPQWLKIKNRQTHE</sequence>
<keyword evidence="1" id="KW-0812">Transmembrane</keyword>
<accession>A0A1W1BLY5</accession>
<reference evidence="2" key="1">
    <citation type="submission" date="2016-10" db="EMBL/GenBank/DDBJ databases">
        <authorList>
            <person name="de Groot N.N."/>
        </authorList>
    </citation>
    <scope>NUCLEOTIDE SEQUENCE</scope>
</reference>
<dbReference type="EMBL" id="FPHI01000008">
    <property type="protein sequence ID" value="SFV54517.1"/>
    <property type="molecule type" value="Genomic_DNA"/>
</dbReference>
<feature type="transmembrane region" description="Helical" evidence="1">
    <location>
        <begin position="188"/>
        <end position="209"/>
    </location>
</feature>
<dbReference type="AlphaFoldDB" id="A0A1W1BLY5"/>
<gene>
    <name evidence="2" type="ORF">MNB_SV-3-15</name>
</gene>